<accession>A0ABP6TZN0</accession>
<feature type="compositionally biased region" description="Polar residues" evidence="1">
    <location>
        <begin position="44"/>
        <end position="53"/>
    </location>
</feature>
<evidence type="ECO:0000313" key="2">
    <source>
        <dbReference type="EMBL" id="GAA3499902.1"/>
    </source>
</evidence>
<evidence type="ECO:0000313" key="3">
    <source>
        <dbReference type="Proteomes" id="UP001501455"/>
    </source>
</evidence>
<protein>
    <submittedName>
        <fullName evidence="2">Uncharacterized protein</fullName>
    </submittedName>
</protein>
<feature type="compositionally biased region" description="Basic and acidic residues" evidence="1">
    <location>
        <begin position="108"/>
        <end position="119"/>
    </location>
</feature>
<keyword evidence="3" id="KW-1185">Reference proteome</keyword>
<reference evidence="3" key="1">
    <citation type="journal article" date="2019" name="Int. J. Syst. Evol. Microbiol.">
        <title>The Global Catalogue of Microorganisms (GCM) 10K type strain sequencing project: providing services to taxonomists for standard genome sequencing and annotation.</title>
        <authorList>
            <consortium name="The Broad Institute Genomics Platform"/>
            <consortium name="The Broad Institute Genome Sequencing Center for Infectious Disease"/>
            <person name="Wu L."/>
            <person name="Ma J."/>
        </authorList>
    </citation>
    <scope>NUCLEOTIDE SEQUENCE [LARGE SCALE GENOMIC DNA]</scope>
    <source>
        <strain evidence="3">JCM 4816</strain>
    </source>
</reference>
<dbReference type="Proteomes" id="UP001501455">
    <property type="component" value="Unassembled WGS sequence"/>
</dbReference>
<sequence>MGRAARSIAACRSGWGGPCGPAAHAGWRKTAQNMAVPRRFNPSDPGNKNSESGSPALELRLPVRPGNVPQNHVPTHTPPGAGTFQSRVRRPSPRAPGPASSRPGAQRCDWRAGHPEPEPRGGPPDGRFCHMGIACPA</sequence>
<feature type="region of interest" description="Disordered" evidence="1">
    <location>
        <begin position="1"/>
        <end position="137"/>
    </location>
</feature>
<comment type="caution">
    <text evidence="2">The sequence shown here is derived from an EMBL/GenBank/DDBJ whole genome shotgun (WGS) entry which is preliminary data.</text>
</comment>
<organism evidence="2 3">
    <name type="scientific">Streptomyces prasinosporus</name>
    <dbReference type="NCBI Taxonomy" id="68256"/>
    <lineage>
        <taxon>Bacteria</taxon>
        <taxon>Bacillati</taxon>
        <taxon>Actinomycetota</taxon>
        <taxon>Actinomycetes</taxon>
        <taxon>Kitasatosporales</taxon>
        <taxon>Streptomycetaceae</taxon>
        <taxon>Streptomyces</taxon>
        <taxon>Streptomyces albogriseolus group</taxon>
    </lineage>
</organism>
<name>A0ABP6TZN0_9ACTN</name>
<dbReference type="EMBL" id="BAAAXF010000048">
    <property type="protein sequence ID" value="GAA3499902.1"/>
    <property type="molecule type" value="Genomic_DNA"/>
</dbReference>
<gene>
    <name evidence="2" type="ORF">GCM10019016_070070</name>
</gene>
<proteinExistence type="predicted"/>
<evidence type="ECO:0000256" key="1">
    <source>
        <dbReference type="SAM" id="MobiDB-lite"/>
    </source>
</evidence>